<comment type="similarity">
    <text evidence="2">Belongs to the enoyl-CoA hydratase/isomerase family.</text>
</comment>
<dbReference type="Pfam" id="PF16113">
    <property type="entry name" value="ECH_2"/>
    <property type="match status" value="1"/>
</dbReference>
<dbReference type="Gramene" id="OE9A050469T5">
    <property type="protein sequence ID" value="OE9A050469C5"/>
    <property type="gene ID" value="OE9A050469"/>
</dbReference>
<dbReference type="AlphaFoldDB" id="A0A8S0QB56"/>
<reference evidence="4 5" key="1">
    <citation type="submission" date="2019-12" db="EMBL/GenBank/DDBJ databases">
        <authorList>
            <person name="Alioto T."/>
            <person name="Alioto T."/>
            <person name="Gomez Garrido J."/>
        </authorList>
    </citation>
    <scope>NUCLEOTIDE SEQUENCE [LARGE SCALE GENOMIC DNA]</scope>
</reference>
<evidence type="ECO:0000256" key="1">
    <source>
        <dbReference type="ARBA" id="ARBA00022801"/>
    </source>
</evidence>
<evidence type="ECO:0000259" key="3">
    <source>
        <dbReference type="Pfam" id="PF16113"/>
    </source>
</evidence>
<evidence type="ECO:0000256" key="2">
    <source>
        <dbReference type="RuleBase" id="RU369070"/>
    </source>
</evidence>
<dbReference type="InterPro" id="IPR032259">
    <property type="entry name" value="HIBYL-CoA-H"/>
</dbReference>
<feature type="domain" description="Enoyl-CoA hydratase/isomerase" evidence="3">
    <location>
        <begin position="1"/>
        <end position="52"/>
    </location>
</feature>
<gene>
    <name evidence="4" type="ORF">OLEA9_A050469</name>
</gene>
<dbReference type="GO" id="GO:0003860">
    <property type="term" value="F:3-hydroxyisobutyryl-CoA hydrolase activity"/>
    <property type="evidence" value="ECO:0007669"/>
    <property type="project" value="UniProtKB-UniRule"/>
</dbReference>
<dbReference type="GO" id="GO:0006574">
    <property type="term" value="P:L-valine catabolic process"/>
    <property type="evidence" value="ECO:0007669"/>
    <property type="project" value="UniProtKB-UniRule"/>
</dbReference>
<dbReference type="Gene3D" id="3.90.226.10">
    <property type="entry name" value="2-enoyl-CoA Hydratase, Chain A, domain 1"/>
    <property type="match status" value="1"/>
</dbReference>
<dbReference type="SUPFAM" id="SSF52096">
    <property type="entry name" value="ClpP/crotonase"/>
    <property type="match status" value="1"/>
</dbReference>
<organism evidence="4 5">
    <name type="scientific">Olea europaea subsp. europaea</name>
    <dbReference type="NCBI Taxonomy" id="158383"/>
    <lineage>
        <taxon>Eukaryota</taxon>
        <taxon>Viridiplantae</taxon>
        <taxon>Streptophyta</taxon>
        <taxon>Embryophyta</taxon>
        <taxon>Tracheophyta</taxon>
        <taxon>Spermatophyta</taxon>
        <taxon>Magnoliopsida</taxon>
        <taxon>eudicotyledons</taxon>
        <taxon>Gunneridae</taxon>
        <taxon>Pentapetalae</taxon>
        <taxon>asterids</taxon>
        <taxon>lamiids</taxon>
        <taxon>Lamiales</taxon>
        <taxon>Oleaceae</taxon>
        <taxon>Oleeae</taxon>
        <taxon>Olea</taxon>
    </lineage>
</organism>
<protein>
    <recommendedName>
        <fullName evidence="2">3-hydroxyisobutyryl-CoA hydrolase</fullName>
        <shortName evidence="2">HIB-CoA hydrolase</shortName>
        <shortName evidence="2">HIBYL-CoA-H</shortName>
        <ecNumber evidence="2">3.1.2.4</ecNumber>
    </recommendedName>
    <alternativeName>
        <fullName evidence="2">3-hydroxyisobutyryl-coenzyme A hydrolase</fullName>
    </alternativeName>
</protein>
<dbReference type="Proteomes" id="UP000594638">
    <property type="component" value="Unassembled WGS sequence"/>
</dbReference>
<comment type="caution">
    <text evidence="4">The sequence shown here is derived from an EMBL/GenBank/DDBJ whole genome shotgun (WGS) entry which is preliminary data.</text>
</comment>
<name>A0A8S0QB56_OLEEU</name>
<evidence type="ECO:0000313" key="5">
    <source>
        <dbReference type="Proteomes" id="UP000594638"/>
    </source>
</evidence>
<dbReference type="PANTHER" id="PTHR43176">
    <property type="entry name" value="3-HYDROXYISOBUTYRYL-COA HYDROLASE-RELATED"/>
    <property type="match status" value="1"/>
</dbReference>
<keyword evidence="1 2" id="KW-0378">Hydrolase</keyword>
<dbReference type="Gramene" id="OE9A050469T2">
    <property type="protein sequence ID" value="OE9A050469C2"/>
    <property type="gene ID" value="OE9A050469"/>
</dbReference>
<dbReference type="PANTHER" id="PTHR43176:SF5">
    <property type="entry name" value="3-HYDROXYISOBUTYRYL-COA HYDROLASE-LIKE PROTEIN 4, MITOCHONDRIAL"/>
    <property type="match status" value="1"/>
</dbReference>
<dbReference type="InterPro" id="IPR045004">
    <property type="entry name" value="ECH_dom"/>
</dbReference>
<dbReference type="GO" id="GO:0005829">
    <property type="term" value="C:cytosol"/>
    <property type="evidence" value="ECO:0007669"/>
    <property type="project" value="TreeGrafter"/>
</dbReference>
<dbReference type="InterPro" id="IPR029045">
    <property type="entry name" value="ClpP/crotonase-like_dom_sf"/>
</dbReference>
<comment type="pathway">
    <text evidence="2">Amino-acid degradation; L-valine degradation.</text>
</comment>
<accession>A0A8S0QB56</accession>
<dbReference type="OrthoDB" id="1729582at2759"/>
<keyword evidence="5" id="KW-1185">Reference proteome</keyword>
<evidence type="ECO:0000313" key="4">
    <source>
        <dbReference type="EMBL" id="CAA2964567.1"/>
    </source>
</evidence>
<dbReference type="EC" id="3.1.2.4" evidence="2"/>
<comment type="function">
    <text evidence="2">Hydrolyzes 3-hydroxyisobutyryl-CoA (HIBYL-CoA), a saline catabolite. Has high activity toward isobutyryl-CoA. Could be an isobutyryl-CoA dehydrogenase that functions in valine catabolism.</text>
</comment>
<sequence length="141" mass="15634">MDGITMGFGIVLSGRGRDRIITERIVLAMPENGIGLFPDVVFAYIAAQSPGEGAVVRSNQIRKSKRCWNNIAQTQSEPRLKLLLPQILSTFGGNKSVEEIMNELRKHQESADTMVADGQRMPCKGSEKEHIFRFASLKTIS</sequence>
<dbReference type="EMBL" id="CACTIH010001825">
    <property type="protein sequence ID" value="CAA2964567.1"/>
    <property type="molecule type" value="Genomic_DNA"/>
</dbReference>
<proteinExistence type="inferred from homology"/>
<comment type="catalytic activity">
    <reaction evidence="2">
        <text>3-hydroxy-2-methylpropanoyl-CoA + H2O = 3-hydroxy-2-methylpropanoate + CoA + H(+)</text>
        <dbReference type="Rhea" id="RHEA:20888"/>
        <dbReference type="ChEBI" id="CHEBI:11805"/>
        <dbReference type="ChEBI" id="CHEBI:15377"/>
        <dbReference type="ChEBI" id="CHEBI:15378"/>
        <dbReference type="ChEBI" id="CHEBI:57287"/>
        <dbReference type="ChEBI" id="CHEBI:57340"/>
        <dbReference type="EC" id="3.1.2.4"/>
    </reaction>
</comment>